<name>A0ABZ2FG91_9MICO</name>
<accession>A0ABZ2FG91</accession>
<evidence type="ECO:0000313" key="2">
    <source>
        <dbReference type="Proteomes" id="UP001381003"/>
    </source>
</evidence>
<dbReference type="InterPro" id="IPR019587">
    <property type="entry name" value="Polyketide_cyclase/dehydratase"/>
</dbReference>
<protein>
    <submittedName>
        <fullName evidence="1">SRPBCC family protein</fullName>
    </submittedName>
</protein>
<sequence length="150" mass="16533">MSENTTVINASTEDVWSVLSDGWLYPLWVVGASRMRDVDEDWPAVGSRIHHSVGVWPGLIDDHTRVLAQEPQQSITLCARAWPMGEAEVRITLTPAGDRTEVTIVEDAVSGPALLVPGIARQPGLKWRNSETLRRLRLLVEGRSGRAQTA</sequence>
<dbReference type="Pfam" id="PF10604">
    <property type="entry name" value="Polyketide_cyc2"/>
    <property type="match status" value="1"/>
</dbReference>
<reference evidence="1 2" key="1">
    <citation type="submission" date="2022-09" db="EMBL/GenBank/DDBJ databases">
        <title>Complete genome sequence of Janibacter terrae strain COS04-44, PCL-degrading bacteria isolated from oil spilled coast.</title>
        <authorList>
            <person name="Park H."/>
            <person name="Kim J.Y."/>
            <person name="An S.H."/>
            <person name="Lee C.M."/>
            <person name="Weon H.-Y."/>
        </authorList>
    </citation>
    <scope>NUCLEOTIDE SEQUENCE [LARGE SCALE GENOMIC DNA]</scope>
    <source>
        <strain evidence="1 2">COS04-44</strain>
    </source>
</reference>
<proteinExistence type="predicted"/>
<dbReference type="CDD" id="cd07812">
    <property type="entry name" value="SRPBCC"/>
    <property type="match status" value="1"/>
</dbReference>
<dbReference type="RefSeq" id="WP_068422035.1">
    <property type="nucleotide sequence ID" value="NZ_CP104874.1"/>
</dbReference>
<dbReference type="SUPFAM" id="SSF55961">
    <property type="entry name" value="Bet v1-like"/>
    <property type="match status" value="1"/>
</dbReference>
<keyword evidence="2" id="KW-1185">Reference proteome</keyword>
<evidence type="ECO:0000313" key="1">
    <source>
        <dbReference type="EMBL" id="WWF05266.1"/>
    </source>
</evidence>
<gene>
    <name evidence="1" type="ORF">N5P18_16690</name>
</gene>
<dbReference type="EMBL" id="CP104874">
    <property type="protein sequence ID" value="WWF05266.1"/>
    <property type="molecule type" value="Genomic_DNA"/>
</dbReference>
<dbReference type="InterPro" id="IPR023393">
    <property type="entry name" value="START-like_dom_sf"/>
</dbReference>
<dbReference type="Gene3D" id="3.30.530.20">
    <property type="match status" value="1"/>
</dbReference>
<dbReference type="Proteomes" id="UP001381003">
    <property type="component" value="Chromosome"/>
</dbReference>
<organism evidence="1 2">
    <name type="scientific">Janibacter terrae</name>
    <dbReference type="NCBI Taxonomy" id="103817"/>
    <lineage>
        <taxon>Bacteria</taxon>
        <taxon>Bacillati</taxon>
        <taxon>Actinomycetota</taxon>
        <taxon>Actinomycetes</taxon>
        <taxon>Micrococcales</taxon>
        <taxon>Intrasporangiaceae</taxon>
        <taxon>Janibacter</taxon>
    </lineage>
</organism>